<dbReference type="EMBL" id="CM037624">
    <property type="protein sequence ID" value="KAH8011282.1"/>
    <property type="molecule type" value="Genomic_DNA"/>
</dbReference>
<evidence type="ECO:0000313" key="2">
    <source>
        <dbReference type="Proteomes" id="UP000827872"/>
    </source>
</evidence>
<accession>A0ACB8FXE1</accession>
<organism evidence="1 2">
    <name type="scientific">Sphaerodactylus townsendi</name>
    <dbReference type="NCBI Taxonomy" id="933632"/>
    <lineage>
        <taxon>Eukaryota</taxon>
        <taxon>Metazoa</taxon>
        <taxon>Chordata</taxon>
        <taxon>Craniata</taxon>
        <taxon>Vertebrata</taxon>
        <taxon>Euteleostomi</taxon>
        <taxon>Lepidosauria</taxon>
        <taxon>Squamata</taxon>
        <taxon>Bifurcata</taxon>
        <taxon>Gekkota</taxon>
        <taxon>Sphaerodactylidae</taxon>
        <taxon>Sphaerodactylus</taxon>
    </lineage>
</organism>
<proteinExistence type="predicted"/>
<sequence length="90" mass="9846">MSSLSLSCYANLVLAGISLQDQEICLFSVHVFVVLSIPDADAKAKFDETSLSEGSTVDLAIPSDLLEQMPELAEEMMEPEDCFPEHVLKL</sequence>
<comment type="caution">
    <text evidence="1">The sequence shown here is derived from an EMBL/GenBank/DDBJ whole genome shotgun (WGS) entry which is preliminary data.</text>
</comment>
<name>A0ACB8FXE1_9SAUR</name>
<gene>
    <name evidence="1" type="ORF">K3G42_021274</name>
</gene>
<dbReference type="Proteomes" id="UP000827872">
    <property type="component" value="Linkage Group LG11"/>
</dbReference>
<reference evidence="1" key="1">
    <citation type="submission" date="2021-08" db="EMBL/GenBank/DDBJ databases">
        <title>The first chromosome-level gecko genome reveals the dynamic sex chromosomes of Neotropical dwarf geckos (Sphaerodactylidae: Sphaerodactylus).</title>
        <authorList>
            <person name="Pinto B.J."/>
            <person name="Keating S.E."/>
            <person name="Gamble T."/>
        </authorList>
    </citation>
    <scope>NUCLEOTIDE SEQUENCE</scope>
    <source>
        <strain evidence="1">TG3544</strain>
    </source>
</reference>
<evidence type="ECO:0000313" key="1">
    <source>
        <dbReference type="EMBL" id="KAH8011282.1"/>
    </source>
</evidence>
<keyword evidence="2" id="KW-1185">Reference proteome</keyword>
<protein>
    <submittedName>
        <fullName evidence="1">Uncharacterized protein</fullName>
    </submittedName>
</protein>